<comment type="caution">
    <text evidence="2">The sequence shown here is derived from an EMBL/GenBank/DDBJ whole genome shotgun (WGS) entry which is preliminary data.</text>
</comment>
<feature type="region of interest" description="Disordered" evidence="1">
    <location>
        <begin position="111"/>
        <end position="144"/>
    </location>
</feature>
<dbReference type="EMBL" id="CAUWAG010000004">
    <property type="protein sequence ID" value="CAJ2503045.1"/>
    <property type="molecule type" value="Genomic_DNA"/>
</dbReference>
<accession>A0AAI8YFU1</accession>
<reference evidence="2" key="1">
    <citation type="submission" date="2023-10" db="EMBL/GenBank/DDBJ databases">
        <authorList>
            <person name="Hackl T."/>
        </authorList>
    </citation>
    <scope>NUCLEOTIDE SEQUENCE</scope>
</reference>
<proteinExistence type="predicted"/>
<protein>
    <submittedName>
        <fullName evidence="2">Uu.00g104390.m01.CDS01</fullName>
    </submittedName>
</protein>
<gene>
    <name evidence="2" type="ORF">KHLLAP_LOCUS3513</name>
</gene>
<evidence type="ECO:0000313" key="3">
    <source>
        <dbReference type="Proteomes" id="UP001295740"/>
    </source>
</evidence>
<dbReference type="Proteomes" id="UP001295740">
    <property type="component" value="Unassembled WGS sequence"/>
</dbReference>
<keyword evidence="3" id="KW-1185">Reference proteome</keyword>
<organism evidence="2 3">
    <name type="scientific">Anthostomella pinea</name>
    <dbReference type="NCBI Taxonomy" id="933095"/>
    <lineage>
        <taxon>Eukaryota</taxon>
        <taxon>Fungi</taxon>
        <taxon>Dikarya</taxon>
        <taxon>Ascomycota</taxon>
        <taxon>Pezizomycotina</taxon>
        <taxon>Sordariomycetes</taxon>
        <taxon>Xylariomycetidae</taxon>
        <taxon>Xylariales</taxon>
        <taxon>Xylariaceae</taxon>
        <taxon>Anthostomella</taxon>
    </lineage>
</organism>
<feature type="compositionally biased region" description="Low complexity" evidence="1">
    <location>
        <begin position="130"/>
        <end position="141"/>
    </location>
</feature>
<name>A0AAI8YFU1_9PEZI</name>
<sequence>MSSTTTAASATPSVACSSNLYDIPVTDAACAVAFGGNHTDVMSGCCKSADVVSYYDDCGLYCLAADQSVKALQDCLFAGGMAWQSVFCNAGVNATATATDASVPATAQASVVSSGDSSSSDGGDDGKGGSDSSPTSSEGAGPRLQPDFSVSKLGLTIGALLFSATALGAFQL</sequence>
<evidence type="ECO:0000313" key="2">
    <source>
        <dbReference type="EMBL" id="CAJ2503045.1"/>
    </source>
</evidence>
<dbReference type="AlphaFoldDB" id="A0AAI8YFU1"/>
<evidence type="ECO:0000256" key="1">
    <source>
        <dbReference type="SAM" id="MobiDB-lite"/>
    </source>
</evidence>